<comment type="caution">
    <text evidence="2">The sequence shown here is derived from an EMBL/GenBank/DDBJ whole genome shotgun (WGS) entry which is preliminary data.</text>
</comment>
<proteinExistence type="predicted"/>
<name>A0A4Y9XLY9_9APHY</name>
<accession>A0A4Y9XLY9</accession>
<evidence type="ECO:0000256" key="1">
    <source>
        <dbReference type="SAM" id="MobiDB-lite"/>
    </source>
</evidence>
<dbReference type="Proteomes" id="UP000298390">
    <property type="component" value="Unassembled WGS sequence"/>
</dbReference>
<sequence length="214" mass="22710">MTVTTLSGFSGPPTASQTFGTLRLSGPAAEYSRTRRPRTRSRSRAPRRISESDTSTLRPEEGRCVVQLTGYDQHAATAIRAASTAGEDVLALPWTGCDTVMSLMKRIEGMLCIPLMYWRLACDGEVLDPAISTLTHPQFLKGSSVDLVLVPLGALDQFADDQQATTSLSSVPAFQEPGQAAASSNIAQALAGSGKGALDGWSPLRLSELPDRGS</sequence>
<dbReference type="AlphaFoldDB" id="A0A4Y9XLY9"/>
<gene>
    <name evidence="2" type="ORF">EVJ58_g11076</name>
</gene>
<evidence type="ECO:0000313" key="2">
    <source>
        <dbReference type="EMBL" id="TFY50373.1"/>
    </source>
</evidence>
<organism evidence="2 3">
    <name type="scientific">Rhodofomes roseus</name>
    <dbReference type="NCBI Taxonomy" id="34475"/>
    <lineage>
        <taxon>Eukaryota</taxon>
        <taxon>Fungi</taxon>
        <taxon>Dikarya</taxon>
        <taxon>Basidiomycota</taxon>
        <taxon>Agaricomycotina</taxon>
        <taxon>Agaricomycetes</taxon>
        <taxon>Polyporales</taxon>
        <taxon>Rhodofomes</taxon>
    </lineage>
</organism>
<protein>
    <submittedName>
        <fullName evidence="2">Uncharacterized protein</fullName>
    </submittedName>
</protein>
<dbReference type="EMBL" id="SEKV01001532">
    <property type="protein sequence ID" value="TFY50373.1"/>
    <property type="molecule type" value="Genomic_DNA"/>
</dbReference>
<feature type="region of interest" description="Disordered" evidence="1">
    <location>
        <begin position="1"/>
        <end position="58"/>
    </location>
</feature>
<reference evidence="2 3" key="1">
    <citation type="submission" date="2019-01" db="EMBL/GenBank/DDBJ databases">
        <title>Genome sequencing of the rare red list fungi Fomitopsis rosea.</title>
        <authorList>
            <person name="Buettner E."/>
            <person name="Kellner H."/>
        </authorList>
    </citation>
    <scope>NUCLEOTIDE SEQUENCE [LARGE SCALE GENOMIC DNA]</scope>
    <source>
        <strain evidence="2 3">DSM 105464</strain>
    </source>
</reference>
<feature type="compositionally biased region" description="Basic residues" evidence="1">
    <location>
        <begin position="34"/>
        <end position="47"/>
    </location>
</feature>
<feature type="compositionally biased region" description="Polar residues" evidence="1">
    <location>
        <begin position="1"/>
        <end position="20"/>
    </location>
</feature>
<evidence type="ECO:0000313" key="3">
    <source>
        <dbReference type="Proteomes" id="UP000298390"/>
    </source>
</evidence>
<feature type="region of interest" description="Disordered" evidence="1">
    <location>
        <begin position="194"/>
        <end position="214"/>
    </location>
</feature>